<feature type="chain" id="PRO_5034776598" description="Outer membrane protein assembly factor BamA" evidence="9">
    <location>
        <begin position="28"/>
        <end position="778"/>
    </location>
</feature>
<evidence type="ECO:0000256" key="3">
    <source>
        <dbReference type="ARBA" id="ARBA00022692"/>
    </source>
</evidence>
<comment type="subcellular location">
    <subcellularLocation>
        <location evidence="1">Membrane</location>
    </subcellularLocation>
</comment>
<evidence type="ECO:0000256" key="6">
    <source>
        <dbReference type="ARBA" id="ARBA00023136"/>
    </source>
</evidence>
<dbReference type="RefSeq" id="WP_213497690.1">
    <property type="nucleotide sequence ID" value="NZ_CP074694.1"/>
</dbReference>
<feature type="domain" description="POTRA" evidence="10">
    <location>
        <begin position="356"/>
        <end position="434"/>
    </location>
</feature>
<dbReference type="AlphaFoldDB" id="A0A8E6EVJ2"/>
<dbReference type="NCBIfam" id="TIGR03303">
    <property type="entry name" value="OM_YaeT"/>
    <property type="match status" value="1"/>
</dbReference>
<keyword evidence="5" id="KW-0677">Repeat</keyword>
<keyword evidence="12" id="KW-1185">Reference proteome</keyword>
<dbReference type="InterPro" id="IPR034746">
    <property type="entry name" value="POTRA"/>
</dbReference>
<evidence type="ECO:0000256" key="8">
    <source>
        <dbReference type="NCBIfam" id="TIGR03303"/>
    </source>
</evidence>
<dbReference type="Gene3D" id="3.10.20.310">
    <property type="entry name" value="membrane protein fhac"/>
    <property type="match status" value="5"/>
</dbReference>
<dbReference type="KEGG" id="tsph:KIH39_02455"/>
<dbReference type="InterPro" id="IPR010827">
    <property type="entry name" value="BamA/TamA_POTRA"/>
</dbReference>
<name>A0A8E6EVJ2_9BACT</name>
<evidence type="ECO:0000256" key="4">
    <source>
        <dbReference type="ARBA" id="ARBA00022729"/>
    </source>
</evidence>
<evidence type="ECO:0000259" key="10">
    <source>
        <dbReference type="PROSITE" id="PS51779"/>
    </source>
</evidence>
<evidence type="ECO:0000256" key="5">
    <source>
        <dbReference type="ARBA" id="ARBA00022737"/>
    </source>
</evidence>
<feature type="domain" description="POTRA" evidence="10">
    <location>
        <begin position="108"/>
        <end position="184"/>
    </location>
</feature>
<protein>
    <recommendedName>
        <fullName evidence="8">Outer membrane protein assembly factor BamA</fullName>
    </recommendedName>
</protein>
<evidence type="ECO:0000313" key="12">
    <source>
        <dbReference type="Proteomes" id="UP000676194"/>
    </source>
</evidence>
<dbReference type="Pfam" id="PF07244">
    <property type="entry name" value="POTRA"/>
    <property type="match status" value="5"/>
</dbReference>
<sequence length="778" mass="87390">MGQFRCVLGICALVWTLGLFQGAPALKAEIPTGKEVSQVYVQGNARYTTEQVLSQVLTRPGQKYNQVTVDDDVRKLLSRGWFQDVKVYTQMTNDGKVNVFFQVVELKNVIQKIEYRGAQHLSEKELETLTGLRKGSPNSPNANRLAIQNIVRKYQENGRPFASVRLIEGEKTDDTRVIFDIVEGPVVKIESIGVKFIGTRSGDVSEGRIKTQINSGTHFLRIGGEYNAMTVESDVNKIKEYYKSLGYLAARVSRELEWSSDQRSVKIYFVVEEGVRYKVGRVQIEGVKAYDQAKIESLADLKPNENYSKGVVTADIKRIENYYGYGGRPAIVQEVPNETQPGVVEVRYVVEEKEPVRVKEVLIRGNEVTRDNVIRRQIPILPGQILSYPDILKGEQNLARLGIFDDEQKPKITVLDSETGPPGFKDILVDVKEKPTGRLMFGAGVNSDAGITGSIVLNEQNFDPFRLPTSFEDILEGRAFRGRGEEFRLEAMPGTQTQRYSASWREPYLMDGPYSLGLSAYYFTRTYTEYTEDRLGARVNIGRKLDDNWSVNAAVRLEDVNVKGVPWYAPIDVSKYQGHSTLIGERLGLTYDSRDSYLRPTKGEIINVGYEQVEGTYTYGLATAEMSKYFTLYERADGSGRQVLQVRSQVGFAGSDTPIYERFYAGGFQSIRGFQFRGVGPRVDDFAVGGNFSLMNSVEYQIPVAASDKIYFVSFIDSGTVERNVSIHDYRVTVGAGLRISVPQLFGPVPLALDFGFPINQKDGDKTQVFSFWLGFYN</sequence>
<keyword evidence="6" id="KW-0472">Membrane</keyword>
<dbReference type="InterPro" id="IPR023707">
    <property type="entry name" value="OM_assembly_BamA"/>
</dbReference>
<evidence type="ECO:0000256" key="9">
    <source>
        <dbReference type="SAM" id="SignalP"/>
    </source>
</evidence>
<dbReference type="PROSITE" id="PS51779">
    <property type="entry name" value="POTRA"/>
    <property type="match status" value="4"/>
</dbReference>
<proteinExistence type="predicted"/>
<dbReference type="InterPro" id="IPR039910">
    <property type="entry name" value="D15-like"/>
</dbReference>
<keyword evidence="2" id="KW-1134">Transmembrane beta strand</keyword>
<organism evidence="11 12">
    <name type="scientific">Telmatocola sphagniphila</name>
    <dbReference type="NCBI Taxonomy" id="1123043"/>
    <lineage>
        <taxon>Bacteria</taxon>
        <taxon>Pseudomonadati</taxon>
        <taxon>Planctomycetota</taxon>
        <taxon>Planctomycetia</taxon>
        <taxon>Gemmatales</taxon>
        <taxon>Gemmataceae</taxon>
    </lineage>
</organism>
<keyword evidence="4 9" id="KW-0732">Signal</keyword>
<gene>
    <name evidence="11" type="primary">bamA</name>
    <name evidence="11" type="ORF">KIH39_02455</name>
</gene>
<evidence type="ECO:0000256" key="7">
    <source>
        <dbReference type="ARBA" id="ARBA00023237"/>
    </source>
</evidence>
<accession>A0A8E6EVJ2</accession>
<dbReference type="PANTHER" id="PTHR12815:SF47">
    <property type="entry name" value="TRANSLOCATION AND ASSEMBLY MODULE SUBUNIT TAMA"/>
    <property type="match status" value="1"/>
</dbReference>
<feature type="signal peptide" evidence="9">
    <location>
        <begin position="1"/>
        <end position="27"/>
    </location>
</feature>
<reference evidence="11" key="1">
    <citation type="submission" date="2021-05" db="EMBL/GenBank/DDBJ databases">
        <title>Complete genome sequence of the cellulolytic planctomycete Telmatocola sphagniphila SP2T and characterization of the first cellulase from planctomycetes.</title>
        <authorList>
            <person name="Rakitin A.L."/>
            <person name="Beletsky A.V."/>
            <person name="Naumoff D.G."/>
            <person name="Kulichevskaya I.S."/>
            <person name="Mardanov A.V."/>
            <person name="Ravin N.V."/>
            <person name="Dedysh S.N."/>
        </authorList>
    </citation>
    <scope>NUCLEOTIDE SEQUENCE</scope>
    <source>
        <strain evidence="11">SP2T</strain>
    </source>
</reference>
<dbReference type="GO" id="GO:0009279">
    <property type="term" value="C:cell outer membrane"/>
    <property type="evidence" value="ECO:0007669"/>
    <property type="project" value="UniProtKB-UniRule"/>
</dbReference>
<dbReference type="EMBL" id="CP074694">
    <property type="protein sequence ID" value="QVL32800.1"/>
    <property type="molecule type" value="Genomic_DNA"/>
</dbReference>
<evidence type="ECO:0000313" key="11">
    <source>
        <dbReference type="EMBL" id="QVL32800.1"/>
    </source>
</evidence>
<keyword evidence="7" id="KW-0998">Cell outer membrane</keyword>
<feature type="domain" description="POTRA" evidence="10">
    <location>
        <begin position="34"/>
        <end position="106"/>
    </location>
</feature>
<dbReference type="InterPro" id="IPR000184">
    <property type="entry name" value="Bac_surfAg_D15"/>
</dbReference>
<dbReference type="SUPFAM" id="SSF56935">
    <property type="entry name" value="Porins"/>
    <property type="match status" value="1"/>
</dbReference>
<dbReference type="Pfam" id="PF01103">
    <property type="entry name" value="Omp85"/>
    <property type="match status" value="1"/>
</dbReference>
<dbReference type="PIRSF" id="PIRSF006076">
    <property type="entry name" value="OM_assembly_OMP85"/>
    <property type="match status" value="1"/>
</dbReference>
<feature type="domain" description="POTRA" evidence="10">
    <location>
        <begin position="277"/>
        <end position="353"/>
    </location>
</feature>
<dbReference type="Gene3D" id="2.40.160.50">
    <property type="entry name" value="membrane protein fhac: a member of the omp85/tpsb transporter family"/>
    <property type="match status" value="1"/>
</dbReference>
<dbReference type="PANTHER" id="PTHR12815">
    <property type="entry name" value="SORTING AND ASSEMBLY MACHINERY SAMM50 PROTEIN FAMILY MEMBER"/>
    <property type="match status" value="1"/>
</dbReference>
<keyword evidence="3" id="KW-0812">Transmembrane</keyword>
<evidence type="ECO:0000256" key="2">
    <source>
        <dbReference type="ARBA" id="ARBA00022452"/>
    </source>
</evidence>
<evidence type="ECO:0000256" key="1">
    <source>
        <dbReference type="ARBA" id="ARBA00004370"/>
    </source>
</evidence>
<dbReference type="GO" id="GO:0071709">
    <property type="term" value="P:membrane assembly"/>
    <property type="evidence" value="ECO:0007669"/>
    <property type="project" value="InterPro"/>
</dbReference>
<dbReference type="Proteomes" id="UP000676194">
    <property type="component" value="Chromosome"/>
</dbReference>